<dbReference type="PANTHER" id="PTHR22916:SF3">
    <property type="entry name" value="UDP-GLCNAC:BETAGAL BETA-1,3-N-ACETYLGLUCOSAMINYLTRANSFERASE-LIKE PROTEIN 1"/>
    <property type="match status" value="1"/>
</dbReference>
<dbReference type="PANTHER" id="PTHR22916">
    <property type="entry name" value="GLYCOSYLTRANSFERASE"/>
    <property type="match status" value="1"/>
</dbReference>
<dbReference type="Gene3D" id="3.90.550.10">
    <property type="entry name" value="Spore Coat Polysaccharide Biosynthesis Protein SpsA, Chain A"/>
    <property type="match status" value="1"/>
</dbReference>
<dbReference type="CDD" id="cd00761">
    <property type="entry name" value="Glyco_tranf_GTA_type"/>
    <property type="match status" value="1"/>
</dbReference>
<dbReference type="Proteomes" id="UP000286862">
    <property type="component" value="Unassembled WGS sequence"/>
</dbReference>
<evidence type="ECO:0000313" key="3">
    <source>
        <dbReference type="EMBL" id="RWX50733.1"/>
    </source>
</evidence>
<reference evidence="4 5" key="1">
    <citation type="submission" date="2017-01" db="EMBL/GenBank/DDBJ databases">
        <title>The cable genome- insights into the physiology and evolution of filamentous bacteria capable of sulfide oxidation via long distance electron transfer.</title>
        <authorList>
            <person name="Schreiber L."/>
            <person name="Bjerg J.T."/>
            <person name="Boggild A."/>
            <person name="Van De Vossenberg J."/>
            <person name="Meysman F."/>
            <person name="Nielsen L.P."/>
            <person name="Schramm A."/>
            <person name="Kjeldsen K.U."/>
        </authorList>
    </citation>
    <scope>NUCLEOTIDE SEQUENCE [LARGE SCALE GENOMIC DNA]</scope>
    <source>
        <strain evidence="2">A2</strain>
        <strain evidence="3">A3</strain>
    </source>
</reference>
<dbReference type="AlphaFoldDB" id="A0A3S3QVT9"/>
<evidence type="ECO:0000313" key="2">
    <source>
        <dbReference type="EMBL" id="RWX49091.1"/>
    </source>
</evidence>
<evidence type="ECO:0000313" key="5">
    <source>
        <dbReference type="Proteomes" id="UP000287615"/>
    </source>
</evidence>
<dbReference type="Pfam" id="PF00535">
    <property type="entry name" value="Glycos_transf_2"/>
    <property type="match status" value="1"/>
</dbReference>
<feature type="domain" description="Glycosyltransferase 2-like" evidence="1">
    <location>
        <begin position="3"/>
        <end position="162"/>
    </location>
</feature>
<organism evidence="2 4">
    <name type="scientific">Candidatus Electrothrix marina</name>
    <dbReference type="NCBI Taxonomy" id="1859130"/>
    <lineage>
        <taxon>Bacteria</taxon>
        <taxon>Pseudomonadati</taxon>
        <taxon>Thermodesulfobacteriota</taxon>
        <taxon>Desulfobulbia</taxon>
        <taxon>Desulfobulbales</taxon>
        <taxon>Desulfobulbaceae</taxon>
        <taxon>Candidatus Electrothrix</taxon>
    </lineage>
</organism>
<comment type="caution">
    <text evidence="2">The sequence shown here is derived from an EMBL/GenBank/DDBJ whole genome shotgun (WGS) entry which is preliminary data.</text>
</comment>
<dbReference type="EMBL" id="MTKR01000029">
    <property type="protein sequence ID" value="RWX50733.1"/>
    <property type="molecule type" value="Genomic_DNA"/>
</dbReference>
<dbReference type="SUPFAM" id="SSF53448">
    <property type="entry name" value="Nucleotide-diphospho-sugar transferases"/>
    <property type="match status" value="1"/>
</dbReference>
<dbReference type="GO" id="GO:0016758">
    <property type="term" value="F:hexosyltransferase activity"/>
    <property type="evidence" value="ECO:0007669"/>
    <property type="project" value="UniProtKB-ARBA"/>
</dbReference>
<sequence length="283" mass="32502">MISVIVPTFNRAGFLEQAIGSVLNQSLACGEILVIDDGSTDATSEVVRKISGRAEVPVRYLYQENKGASAARNKGIAEARYDLLCFLDSDDRWAPRKLELQMEAMEQQPHYLISHTREIWYRQGKRVNQKKKHAPPHGEIFNRALRMCVVGMSTVMVRRELFARYGLFAEDMLCCEDYDLWLRVSRKEEFLLVDEALILKDGGRPDQLSALHRLGMDIWRIRSLCRLLESAQLSSEQYAQALAELERKCTVYGKGCLKHGRPEEGRRFLALPEQFYMKKSLLI</sequence>
<evidence type="ECO:0000259" key="1">
    <source>
        <dbReference type="Pfam" id="PF00535"/>
    </source>
</evidence>
<keyword evidence="2" id="KW-0808">Transferase</keyword>
<dbReference type="InterPro" id="IPR029044">
    <property type="entry name" value="Nucleotide-diphossugar_trans"/>
</dbReference>
<dbReference type="InterPro" id="IPR001173">
    <property type="entry name" value="Glyco_trans_2-like"/>
</dbReference>
<dbReference type="Proteomes" id="UP000287615">
    <property type="component" value="Unassembled WGS sequence"/>
</dbReference>
<evidence type="ECO:0000313" key="4">
    <source>
        <dbReference type="Proteomes" id="UP000286862"/>
    </source>
</evidence>
<gene>
    <name evidence="2" type="ORF">VT99_10274</name>
    <name evidence="3" type="ORF">VU00_10292</name>
</gene>
<protein>
    <submittedName>
        <fullName evidence="2">Glycosyl transferase family 2</fullName>
    </submittedName>
</protein>
<proteinExistence type="predicted"/>
<accession>A0A3S3QVT9</accession>
<dbReference type="EMBL" id="MTKQ01000027">
    <property type="protein sequence ID" value="RWX49091.1"/>
    <property type="molecule type" value="Genomic_DNA"/>
</dbReference>
<name>A0A3S3QVT9_9BACT</name>